<dbReference type="InterPro" id="IPR001279">
    <property type="entry name" value="Metallo-B-lactamas"/>
</dbReference>
<evidence type="ECO:0000313" key="3">
    <source>
        <dbReference type="Proteomes" id="UP000076038"/>
    </source>
</evidence>
<dbReference type="AlphaFoldDB" id="A0A143QFU8"/>
<gene>
    <name evidence="2" type="ORF">A3Q41_00620</name>
</gene>
<reference evidence="2 3" key="1">
    <citation type="journal article" date="2016" name="Genome Announc.">
        <title>Complete Genome and Plasmid Sequences for Rhodococcus fascians D188 and Draft Sequences for Rhodococcus Isolates PBTS 1 and PBTS 2.</title>
        <authorList>
            <person name="Stamler R.A."/>
            <person name="Vereecke D."/>
            <person name="Zhang Y."/>
            <person name="Schilkey F."/>
            <person name="Devitt N."/>
            <person name="Randall J.J."/>
        </authorList>
    </citation>
    <scope>NUCLEOTIDE SEQUENCE [LARGE SCALE GENOMIC DNA]</scope>
    <source>
        <strain evidence="2 3">PBTS2</strain>
    </source>
</reference>
<feature type="domain" description="Metallo-beta-lactamase" evidence="1">
    <location>
        <begin position="29"/>
        <end position="237"/>
    </location>
</feature>
<dbReference type="Gene3D" id="3.60.15.10">
    <property type="entry name" value="Ribonuclease Z/Hydroxyacylglutathione hydrolase-like"/>
    <property type="match status" value="1"/>
</dbReference>
<dbReference type="EMBL" id="CP015220">
    <property type="protein sequence ID" value="AMY21940.1"/>
    <property type="molecule type" value="Genomic_DNA"/>
</dbReference>
<dbReference type="CDD" id="cd16282">
    <property type="entry name" value="metallo-hydrolase-like_MBL-fold"/>
    <property type="match status" value="1"/>
</dbReference>
<reference evidence="3" key="2">
    <citation type="submission" date="2016-04" db="EMBL/GenBank/DDBJ databases">
        <title>Complete Genome and Plasmid Sequences for Rhodococcus fascians D188 and Draft Sequences for Rhodococcus spp. Isolates PBTS 1 and PBTS 2.</title>
        <authorList>
            <person name="Stamer R."/>
            <person name="Vereecke D."/>
            <person name="Zhang Y."/>
            <person name="Schilkey F."/>
            <person name="Devitt N."/>
            <person name="Randall J."/>
        </authorList>
    </citation>
    <scope>NUCLEOTIDE SEQUENCE [LARGE SCALE GENOMIC DNA]</scope>
    <source>
        <strain evidence="3">PBTS2</strain>
    </source>
</reference>
<name>A0A143QFU8_RHOFA</name>
<sequence>MAVRNTEVGYQQIADDTWAFMRPPGSWGQTNTGLVVAPGSASMLIDTVWDVNWAERVAADTAELVAAAPITEVLNTHSDGDHWWGNDSVPASARITTSAASLHAMKEETPPKGVSAFASFGKAVGWVPGPIGAMGSYMDRVRGDALFPSALPRLPDHTFETTETIDVAGRLVHLRYLGPAHTEGDLIAHLPDVGVVFAGDLLFIDATPVLWHGPLQNWIDALDHLLELDADVYVPGHGPLCGTDEIRTVRSYWTWVGEAGRACFDAGLGSTEAALNLFKSTEFGHYAHWDSPERLILSMSTLYRLWRGEPAAPPTLTRRARAFADAGRYLRER</sequence>
<dbReference type="InterPro" id="IPR036866">
    <property type="entry name" value="RibonucZ/Hydroxyglut_hydro"/>
</dbReference>
<dbReference type="PANTHER" id="PTHR42951:SF4">
    <property type="entry name" value="ACYL-COENZYME A THIOESTERASE MBLAC2"/>
    <property type="match status" value="1"/>
</dbReference>
<proteinExistence type="predicted"/>
<dbReference type="PATRIC" id="fig|1653479.3.peg.633"/>
<dbReference type="SUPFAM" id="SSF56281">
    <property type="entry name" value="Metallo-hydrolase/oxidoreductase"/>
    <property type="match status" value="1"/>
</dbReference>
<dbReference type="SMART" id="SM00849">
    <property type="entry name" value="Lactamase_B"/>
    <property type="match status" value="1"/>
</dbReference>
<evidence type="ECO:0000313" key="2">
    <source>
        <dbReference type="EMBL" id="AMY21940.1"/>
    </source>
</evidence>
<dbReference type="PANTHER" id="PTHR42951">
    <property type="entry name" value="METALLO-BETA-LACTAMASE DOMAIN-CONTAINING"/>
    <property type="match status" value="1"/>
</dbReference>
<dbReference type="KEGG" id="rhs:A3Q41_00620"/>
<organism evidence="2 3">
    <name type="scientific">Rhodococcoides fascians</name>
    <name type="common">Rhodococcus fascians</name>
    <dbReference type="NCBI Taxonomy" id="1828"/>
    <lineage>
        <taxon>Bacteria</taxon>
        <taxon>Bacillati</taxon>
        <taxon>Actinomycetota</taxon>
        <taxon>Actinomycetes</taxon>
        <taxon>Mycobacteriales</taxon>
        <taxon>Nocardiaceae</taxon>
        <taxon>Rhodococcoides</taxon>
    </lineage>
</organism>
<dbReference type="Proteomes" id="UP000076038">
    <property type="component" value="Chromosome"/>
</dbReference>
<dbReference type="Pfam" id="PF00753">
    <property type="entry name" value="Lactamase_B"/>
    <property type="match status" value="1"/>
</dbReference>
<keyword evidence="3" id="KW-1185">Reference proteome</keyword>
<protein>
    <recommendedName>
        <fullName evidence="1">Metallo-beta-lactamase domain-containing protein</fullName>
    </recommendedName>
</protein>
<evidence type="ECO:0000259" key="1">
    <source>
        <dbReference type="SMART" id="SM00849"/>
    </source>
</evidence>
<dbReference type="InterPro" id="IPR050855">
    <property type="entry name" value="NDM-1-like"/>
</dbReference>
<accession>A0A143QFU8</accession>